<dbReference type="PANTHER" id="PTHR42855:SF2">
    <property type="entry name" value="DRUG RESISTANCE ABC TRANSPORTER,ATP-BINDING PROTEIN"/>
    <property type="match status" value="1"/>
</dbReference>
<dbReference type="GO" id="GO:0005524">
    <property type="term" value="F:ATP binding"/>
    <property type="evidence" value="ECO:0007669"/>
    <property type="project" value="UniProtKB-KW"/>
</dbReference>
<organism evidence="4 5">
    <name type="scientific">Lachnoclostridium phytofermentans</name>
    <dbReference type="NCBI Taxonomy" id="66219"/>
    <lineage>
        <taxon>Bacteria</taxon>
        <taxon>Bacillati</taxon>
        <taxon>Bacillota</taxon>
        <taxon>Clostridia</taxon>
        <taxon>Lachnospirales</taxon>
        <taxon>Lachnospiraceae</taxon>
    </lineage>
</organism>
<gene>
    <name evidence="4" type="primary">abc-f</name>
    <name evidence="4" type="ORF">DHW61_15035</name>
</gene>
<evidence type="ECO:0000313" key="4">
    <source>
        <dbReference type="EMBL" id="HCL03694.1"/>
    </source>
</evidence>
<keyword evidence="1" id="KW-0547">Nucleotide-binding</keyword>
<dbReference type="PANTHER" id="PTHR42855">
    <property type="entry name" value="ABC TRANSPORTER ATP-BINDING SUBUNIT"/>
    <property type="match status" value="1"/>
</dbReference>
<dbReference type="AlphaFoldDB" id="A0A3D2X9S6"/>
<dbReference type="Pfam" id="PF00005">
    <property type="entry name" value="ABC_tran"/>
    <property type="match status" value="2"/>
</dbReference>
<dbReference type="CDD" id="cd03221">
    <property type="entry name" value="ABCF_EF-3"/>
    <property type="match status" value="2"/>
</dbReference>
<accession>A0A3D2X9S6</accession>
<evidence type="ECO:0000256" key="1">
    <source>
        <dbReference type="ARBA" id="ARBA00022741"/>
    </source>
</evidence>
<dbReference type="InterPro" id="IPR003439">
    <property type="entry name" value="ABC_transporter-like_ATP-bd"/>
</dbReference>
<feature type="domain" description="ABC transporter" evidence="3">
    <location>
        <begin position="3"/>
        <end position="190"/>
    </location>
</feature>
<dbReference type="NCBIfam" id="NF000355">
    <property type="entry name" value="ribo_prot_ABC_F"/>
    <property type="match status" value="1"/>
</dbReference>
<keyword evidence="2" id="KW-0067">ATP-binding</keyword>
<sequence>MLLYGQNIKKEYGIQSVLDIGKLAIEDGDRIGLVGRNGVGKSTLFGILSGRIECDEGVIKRNCEIAEILQSGETDSNADGGLRSRFKLKDSAIKSGGEKTRLAIASAFSKHAPLLFADEPTTNLDVKGIELLEKMLCGYRGAVVLISHDRELLDRVCNQIWELEDGELRIFQGNYTSWYEQRKREREFEQFEYRQYVNEKKRLEKTISEVKQDAVKVAKPPKRMSSSEWMLYKGTASIQQGHVQGRASALISRLSHLEKKERPKDIPEVSMKLGEMSKIKAKVAAKAENITISFGDRTIFEDASIAIETGKKTFLLGENGTGKSSLIKAILQENEHTFITKDAKIGYFSQEQENLNYEETVIENVVSTSVVPRHICRAVLANLYMKENDIEKKVRVLSGGERVKTAIAKVLVSGCNFLVLDEPTNHMDIYTMEGLEQLLSSYNGTLLVISHDRKLVENLADIVYEISDQKIRKLDI</sequence>
<dbReference type="InterPro" id="IPR027417">
    <property type="entry name" value="P-loop_NTPase"/>
</dbReference>
<evidence type="ECO:0000256" key="2">
    <source>
        <dbReference type="ARBA" id="ARBA00022840"/>
    </source>
</evidence>
<protein>
    <submittedName>
        <fullName evidence="4">ABC-F type ribosomal protection protein</fullName>
    </submittedName>
</protein>
<feature type="domain" description="ABC transporter" evidence="3">
    <location>
        <begin position="285"/>
        <end position="476"/>
    </location>
</feature>
<dbReference type="GO" id="GO:0016887">
    <property type="term" value="F:ATP hydrolysis activity"/>
    <property type="evidence" value="ECO:0007669"/>
    <property type="project" value="InterPro"/>
</dbReference>
<dbReference type="SMART" id="SM00382">
    <property type="entry name" value="AAA"/>
    <property type="match status" value="2"/>
</dbReference>
<dbReference type="Proteomes" id="UP000262969">
    <property type="component" value="Unassembled WGS sequence"/>
</dbReference>
<name>A0A3D2X9S6_9FIRM</name>
<dbReference type="InterPro" id="IPR051309">
    <property type="entry name" value="ABCF_ATPase"/>
</dbReference>
<reference evidence="4 5" key="1">
    <citation type="journal article" date="2018" name="Nat. Biotechnol.">
        <title>A standardized bacterial taxonomy based on genome phylogeny substantially revises the tree of life.</title>
        <authorList>
            <person name="Parks D.H."/>
            <person name="Chuvochina M."/>
            <person name="Waite D.W."/>
            <person name="Rinke C."/>
            <person name="Skarshewski A."/>
            <person name="Chaumeil P.A."/>
            <person name="Hugenholtz P."/>
        </authorList>
    </citation>
    <scope>NUCLEOTIDE SEQUENCE [LARGE SCALE GENOMIC DNA]</scope>
    <source>
        <strain evidence="4">UBA11728</strain>
    </source>
</reference>
<dbReference type="Gene3D" id="3.40.50.300">
    <property type="entry name" value="P-loop containing nucleotide triphosphate hydrolases"/>
    <property type="match status" value="3"/>
</dbReference>
<proteinExistence type="predicted"/>
<evidence type="ECO:0000259" key="3">
    <source>
        <dbReference type="PROSITE" id="PS50893"/>
    </source>
</evidence>
<comment type="caution">
    <text evidence="4">The sequence shown here is derived from an EMBL/GenBank/DDBJ whole genome shotgun (WGS) entry which is preliminary data.</text>
</comment>
<dbReference type="SUPFAM" id="SSF52540">
    <property type="entry name" value="P-loop containing nucleoside triphosphate hydrolases"/>
    <property type="match status" value="2"/>
</dbReference>
<dbReference type="PROSITE" id="PS50893">
    <property type="entry name" value="ABC_TRANSPORTER_2"/>
    <property type="match status" value="2"/>
</dbReference>
<evidence type="ECO:0000313" key="5">
    <source>
        <dbReference type="Proteomes" id="UP000262969"/>
    </source>
</evidence>
<dbReference type="InterPro" id="IPR003593">
    <property type="entry name" value="AAA+_ATPase"/>
</dbReference>
<dbReference type="EMBL" id="DPVV01000497">
    <property type="protein sequence ID" value="HCL03694.1"/>
    <property type="molecule type" value="Genomic_DNA"/>
</dbReference>